<dbReference type="InterPro" id="IPR001920">
    <property type="entry name" value="Asp/Glu_race"/>
</dbReference>
<sequence>MIGVFDSGLGGLTVLRALVSRFPDKSFIYLGDHANVPYGDRSSAEVIDLTRASVEALFAEGCKLALLGCNTATAVAARHLQQTWLPASQWREHNVLGIVAPTVEAATQTPWAVSAPQYPQKYNTDVIGVFGTTRTISSDVYPEEIRKRCPKVTVVQQVCSRLAGAIEHEAPEAELEQLVEEGVRGLLAQTDGIPPHRAILGCTHFPLVEHLFRRHLPPFTRILSQPEVVADSLEDYLARHTRFTAGDPAGRLTLLTSGNPDEISARAQVFWPDVAAFTCAKTT</sequence>
<name>A0A109BE39_HYPSL</name>
<dbReference type="EMBL" id="LMTR01000066">
    <property type="protein sequence ID" value="KWT67086.1"/>
    <property type="molecule type" value="Genomic_DNA"/>
</dbReference>
<organism evidence="2 3">
    <name type="scientific">Hyphomicrobium sulfonivorans</name>
    <dbReference type="NCBI Taxonomy" id="121290"/>
    <lineage>
        <taxon>Bacteria</taxon>
        <taxon>Pseudomonadati</taxon>
        <taxon>Pseudomonadota</taxon>
        <taxon>Alphaproteobacteria</taxon>
        <taxon>Hyphomicrobiales</taxon>
        <taxon>Hyphomicrobiaceae</taxon>
        <taxon>Hyphomicrobium</taxon>
    </lineage>
</organism>
<keyword evidence="1 2" id="KW-0413">Isomerase</keyword>
<dbReference type="STRING" id="121290.APY04_2073"/>
<dbReference type="AlphaFoldDB" id="A0A109BE39"/>
<dbReference type="InterPro" id="IPR015942">
    <property type="entry name" value="Asp/Glu/hydantoin_racemase"/>
</dbReference>
<protein>
    <submittedName>
        <fullName evidence="2">Glutamate racemase</fullName>
        <ecNumber evidence="2">5.1.1.3</ecNumber>
    </submittedName>
</protein>
<evidence type="ECO:0000313" key="2">
    <source>
        <dbReference type="EMBL" id="KWT67086.1"/>
    </source>
</evidence>
<evidence type="ECO:0000256" key="1">
    <source>
        <dbReference type="ARBA" id="ARBA00023235"/>
    </source>
</evidence>
<dbReference type="GO" id="GO:0009252">
    <property type="term" value="P:peptidoglycan biosynthetic process"/>
    <property type="evidence" value="ECO:0007669"/>
    <property type="project" value="TreeGrafter"/>
</dbReference>
<dbReference type="SUPFAM" id="SSF53681">
    <property type="entry name" value="Aspartate/glutamate racemase"/>
    <property type="match status" value="2"/>
</dbReference>
<reference evidence="2 3" key="1">
    <citation type="submission" date="2015-10" db="EMBL/GenBank/DDBJ databases">
        <title>Transcriptomic analysis of a linuron degrading triple-species bacterial consortium.</title>
        <authorList>
            <person name="Albers P."/>
        </authorList>
    </citation>
    <scope>NUCLEOTIDE SEQUENCE [LARGE SCALE GENOMIC DNA]</scope>
    <source>
        <strain evidence="2 3">WDL6</strain>
    </source>
</reference>
<dbReference type="PANTHER" id="PTHR21198">
    <property type="entry name" value="GLUTAMATE RACEMASE"/>
    <property type="match status" value="1"/>
</dbReference>
<dbReference type="PATRIC" id="fig|121290.4.peg.1366"/>
<comment type="caution">
    <text evidence="2">The sequence shown here is derived from an EMBL/GenBank/DDBJ whole genome shotgun (WGS) entry which is preliminary data.</text>
</comment>
<dbReference type="RefSeq" id="WP_068462178.1">
    <property type="nucleotide sequence ID" value="NZ_LMTR01000066.1"/>
</dbReference>
<dbReference type="Proteomes" id="UP000059074">
    <property type="component" value="Unassembled WGS sequence"/>
</dbReference>
<dbReference type="GO" id="GO:0008881">
    <property type="term" value="F:glutamate racemase activity"/>
    <property type="evidence" value="ECO:0007669"/>
    <property type="project" value="UniProtKB-EC"/>
</dbReference>
<keyword evidence="3" id="KW-1185">Reference proteome</keyword>
<dbReference type="EC" id="5.1.1.3" evidence="2"/>
<evidence type="ECO:0000313" key="3">
    <source>
        <dbReference type="Proteomes" id="UP000059074"/>
    </source>
</evidence>
<dbReference type="Gene3D" id="3.40.50.1860">
    <property type="match status" value="2"/>
</dbReference>
<proteinExistence type="predicted"/>
<gene>
    <name evidence="2" type="ORF">APY04_2073</name>
</gene>
<dbReference type="PANTHER" id="PTHR21198:SF2">
    <property type="entry name" value="GLUTAMATE RACEMASE"/>
    <property type="match status" value="1"/>
</dbReference>
<dbReference type="Pfam" id="PF01177">
    <property type="entry name" value="Asp_Glu_race"/>
    <property type="match status" value="1"/>
</dbReference>
<accession>A0A109BE39</accession>
<dbReference type="OrthoDB" id="9801055at2"/>